<reference evidence="8 9" key="1">
    <citation type="submission" date="2019-01" db="EMBL/GenBank/DDBJ databases">
        <title>Vagococcus silagei sp. nov. isolated from brewer's grain.</title>
        <authorList>
            <person name="Guu J.-R."/>
        </authorList>
    </citation>
    <scope>NUCLEOTIDE SEQUENCE [LARGE SCALE GENOMIC DNA]</scope>
    <source>
        <strain evidence="8 9">2B-2</strain>
    </source>
</reference>
<feature type="binding site" evidence="5">
    <location>
        <position position="27"/>
    </location>
    <ligand>
        <name>xanthine</name>
        <dbReference type="ChEBI" id="CHEBI:17712"/>
    </ligand>
</feature>
<dbReference type="HAMAP" id="MF_01184">
    <property type="entry name" value="XPRTase"/>
    <property type="match status" value="1"/>
</dbReference>
<dbReference type="OrthoDB" id="9790678at2"/>
<dbReference type="PANTHER" id="PTHR43864:SF1">
    <property type="entry name" value="XANTHINE PHOSPHORIBOSYLTRANSFERASE"/>
    <property type="match status" value="1"/>
</dbReference>
<dbReference type="InterPro" id="IPR050118">
    <property type="entry name" value="Pur/Pyrimidine_PRTase"/>
</dbReference>
<evidence type="ECO:0000259" key="7">
    <source>
        <dbReference type="Pfam" id="PF00156"/>
    </source>
</evidence>
<dbReference type="EC" id="2.4.2.22" evidence="5 6"/>
<dbReference type="EMBL" id="SDGV01000004">
    <property type="protein sequence ID" value="THB62028.1"/>
    <property type="molecule type" value="Genomic_DNA"/>
</dbReference>
<feature type="binding site" evidence="5">
    <location>
        <begin position="128"/>
        <end position="132"/>
    </location>
    <ligand>
        <name>5-phospho-alpha-D-ribose 1-diphosphate</name>
        <dbReference type="ChEBI" id="CHEBI:58017"/>
    </ligand>
</feature>
<dbReference type="GO" id="GO:0000310">
    <property type="term" value="F:xanthine phosphoribosyltransferase activity"/>
    <property type="evidence" value="ECO:0007669"/>
    <property type="project" value="UniProtKB-UniRule"/>
</dbReference>
<sequence length="191" mass="21409">MKALELVINREAVVVNQESIKVDNFLTQQVNPQLMNLIGEEFFDLFGNCKVTKVLTLESSGVPPAIFVAQKFGVPLIYARKQTNLSVEQDYSLSHVPTYNPQVTNRILISRRHLTPNDHILIIDNILAKGDSVLGMIDICQQAGATVEGVGIVIEKSFQEGRLKLNQYGFRVESLARIASLNNNRIQFLRD</sequence>
<dbReference type="InterPro" id="IPR000836">
    <property type="entry name" value="PRTase_dom"/>
</dbReference>
<dbReference type="InterPro" id="IPR010079">
    <property type="entry name" value="Xanthine_PRibTrfase"/>
</dbReference>
<comment type="pathway">
    <text evidence="5">Purine metabolism; XMP biosynthesis via salvage pathway; XMP from xanthine: step 1/1.</text>
</comment>
<gene>
    <name evidence="5" type="primary">xpt</name>
    <name evidence="8" type="ORF">ESZ54_02135</name>
</gene>
<dbReference type="RefSeq" id="WP_136136027.1">
    <property type="nucleotide sequence ID" value="NZ_SDGV01000004.1"/>
</dbReference>
<comment type="catalytic activity">
    <reaction evidence="5">
        <text>XMP + diphosphate = xanthine + 5-phospho-alpha-D-ribose 1-diphosphate</text>
        <dbReference type="Rhea" id="RHEA:10800"/>
        <dbReference type="ChEBI" id="CHEBI:17712"/>
        <dbReference type="ChEBI" id="CHEBI:33019"/>
        <dbReference type="ChEBI" id="CHEBI:57464"/>
        <dbReference type="ChEBI" id="CHEBI:58017"/>
        <dbReference type="EC" id="2.4.2.22"/>
    </reaction>
</comment>
<dbReference type="GO" id="GO:0032265">
    <property type="term" value="P:XMP salvage"/>
    <property type="evidence" value="ECO:0007669"/>
    <property type="project" value="UniProtKB-UniRule"/>
</dbReference>
<feature type="domain" description="Phosphoribosyltransferase" evidence="7">
    <location>
        <begin position="35"/>
        <end position="156"/>
    </location>
</feature>
<comment type="caution">
    <text evidence="8">The sequence shown here is derived from an EMBL/GenBank/DDBJ whole genome shotgun (WGS) entry which is preliminary data.</text>
</comment>
<dbReference type="NCBIfam" id="TIGR01744">
    <property type="entry name" value="XPRTase"/>
    <property type="match status" value="1"/>
</dbReference>
<keyword evidence="9" id="KW-1185">Reference proteome</keyword>
<comment type="similarity">
    <text evidence="5">Belongs to the purine/pyrimidine phosphoribosyltransferase family. Xpt subfamily.</text>
</comment>
<evidence type="ECO:0000313" key="9">
    <source>
        <dbReference type="Proteomes" id="UP000310506"/>
    </source>
</evidence>
<dbReference type="PANTHER" id="PTHR43864">
    <property type="entry name" value="HYPOXANTHINE/GUANINE PHOSPHORIBOSYLTRANSFERASE"/>
    <property type="match status" value="1"/>
</dbReference>
<keyword evidence="4 5" id="KW-0660">Purine salvage</keyword>
<comment type="caution">
    <text evidence="5">Lacks conserved residue(s) required for the propagation of feature annotation.</text>
</comment>
<comment type="function">
    <text evidence="5">Converts the preformed base xanthine, a product of nucleic acid breakdown, to xanthosine 5'-monophosphate (XMP), so it can be reused for RNA or DNA synthesis.</text>
</comment>
<name>A0A4S3B619_9ENTE</name>
<evidence type="ECO:0000256" key="2">
    <source>
        <dbReference type="ARBA" id="ARBA00022676"/>
    </source>
</evidence>
<protein>
    <recommendedName>
        <fullName evidence="5 6">Xanthine phosphoribosyltransferase</fullName>
        <shortName evidence="5">XPRTase</shortName>
        <ecNumber evidence="5 6">2.4.2.22</ecNumber>
    </recommendedName>
</protein>
<dbReference type="InterPro" id="IPR029057">
    <property type="entry name" value="PRTase-like"/>
</dbReference>
<feature type="binding site" evidence="5">
    <location>
        <position position="156"/>
    </location>
    <ligand>
        <name>xanthine</name>
        <dbReference type="ChEBI" id="CHEBI:17712"/>
    </ligand>
</feature>
<organism evidence="8 9">
    <name type="scientific">Vagococcus silagei</name>
    <dbReference type="NCBI Taxonomy" id="2508885"/>
    <lineage>
        <taxon>Bacteria</taxon>
        <taxon>Bacillati</taxon>
        <taxon>Bacillota</taxon>
        <taxon>Bacilli</taxon>
        <taxon>Lactobacillales</taxon>
        <taxon>Enterococcaceae</taxon>
        <taxon>Vagococcus</taxon>
    </lineage>
</organism>
<evidence type="ECO:0000256" key="5">
    <source>
        <dbReference type="HAMAP-Rule" id="MF_01184"/>
    </source>
</evidence>
<dbReference type="GO" id="GO:0046110">
    <property type="term" value="P:xanthine metabolic process"/>
    <property type="evidence" value="ECO:0007669"/>
    <property type="project" value="UniProtKB-UniRule"/>
</dbReference>
<evidence type="ECO:0000256" key="4">
    <source>
        <dbReference type="ARBA" id="ARBA00022726"/>
    </source>
</evidence>
<dbReference type="CDD" id="cd06223">
    <property type="entry name" value="PRTases_typeI"/>
    <property type="match status" value="1"/>
</dbReference>
<dbReference type="AlphaFoldDB" id="A0A4S3B619"/>
<proteinExistence type="inferred from homology"/>
<evidence type="ECO:0000256" key="1">
    <source>
        <dbReference type="ARBA" id="ARBA00022490"/>
    </source>
</evidence>
<keyword evidence="3 5" id="KW-0808">Transferase</keyword>
<accession>A0A4S3B619</accession>
<comment type="subcellular location">
    <subcellularLocation>
        <location evidence="5">Cytoplasm</location>
    </subcellularLocation>
</comment>
<evidence type="ECO:0000256" key="3">
    <source>
        <dbReference type="ARBA" id="ARBA00022679"/>
    </source>
</evidence>
<dbReference type="Pfam" id="PF00156">
    <property type="entry name" value="Pribosyltran"/>
    <property type="match status" value="1"/>
</dbReference>
<dbReference type="SUPFAM" id="SSF53271">
    <property type="entry name" value="PRTase-like"/>
    <property type="match status" value="1"/>
</dbReference>
<comment type="subunit">
    <text evidence="5">Homodimer.</text>
</comment>
<dbReference type="Proteomes" id="UP000310506">
    <property type="component" value="Unassembled WGS sequence"/>
</dbReference>
<evidence type="ECO:0000256" key="6">
    <source>
        <dbReference type="NCBIfam" id="TIGR01744"/>
    </source>
</evidence>
<dbReference type="GO" id="GO:0005737">
    <property type="term" value="C:cytoplasm"/>
    <property type="evidence" value="ECO:0007669"/>
    <property type="project" value="UniProtKB-SubCell"/>
</dbReference>
<evidence type="ECO:0000313" key="8">
    <source>
        <dbReference type="EMBL" id="THB62028.1"/>
    </source>
</evidence>
<dbReference type="NCBIfam" id="NF006671">
    <property type="entry name" value="PRK09219.1"/>
    <property type="match status" value="1"/>
</dbReference>
<dbReference type="Gene3D" id="3.40.50.2020">
    <property type="match status" value="1"/>
</dbReference>
<dbReference type="GO" id="GO:0006166">
    <property type="term" value="P:purine ribonucleoside salvage"/>
    <property type="evidence" value="ECO:0007669"/>
    <property type="project" value="UniProtKB-KW"/>
</dbReference>
<keyword evidence="2 5" id="KW-0328">Glycosyltransferase</keyword>
<dbReference type="UniPathway" id="UPA00602">
    <property type="reaction ID" value="UER00658"/>
</dbReference>
<keyword evidence="1 5" id="KW-0963">Cytoplasm</keyword>